<name>A0ACD1I6E7_9EURO</name>
<sequence>MFTNNVLCTSGSIFPANPRTIYWISRFRNTFRGPDGFSVEARFKSSTVEGIDSTDIILVSRNSGFGVFLVFVASEGEQSPEEMAWKEHWLRDFWMRMPQWVTGTINYWGIILHGDEVKFYNRPMMGNIIPYAYATLDNPLHYHWNAREAVSVLQVIRWEHTPENFDVRQFECIPPEGLFQNEAEEESSASASTRDISEER</sequence>
<gene>
    <name evidence="1" type="ORF">BO79DRAFT_258314</name>
</gene>
<protein>
    <submittedName>
        <fullName evidence="1">Uncharacterized protein</fullName>
    </submittedName>
</protein>
<proteinExistence type="predicted"/>
<dbReference type="Proteomes" id="UP000249748">
    <property type="component" value="Unassembled WGS sequence"/>
</dbReference>
<dbReference type="EMBL" id="KZ824566">
    <property type="protein sequence ID" value="RAK85312.1"/>
    <property type="molecule type" value="Genomic_DNA"/>
</dbReference>
<evidence type="ECO:0000313" key="1">
    <source>
        <dbReference type="EMBL" id="RAK85312.1"/>
    </source>
</evidence>
<reference evidence="1" key="1">
    <citation type="submission" date="2018-02" db="EMBL/GenBank/DDBJ databases">
        <title>The genomes of Aspergillus section Nigri reveals drivers in fungal speciation.</title>
        <authorList>
            <consortium name="DOE Joint Genome Institute"/>
            <person name="Vesth T.C."/>
            <person name="Nybo J."/>
            <person name="Theobald S."/>
            <person name="Brandl J."/>
            <person name="Frisvad J.C."/>
            <person name="Nielsen K.F."/>
            <person name="Lyhne E.K."/>
            <person name="Kogle M.E."/>
            <person name="Kuo A."/>
            <person name="Riley R."/>
            <person name="Clum A."/>
            <person name="Nolan M."/>
            <person name="Lipzen A."/>
            <person name="Salamov A."/>
            <person name="Henrissat B."/>
            <person name="Wiebenga A."/>
            <person name="De vries R.P."/>
            <person name="Grigoriev I.V."/>
            <person name="Mortensen U.H."/>
            <person name="Andersen M.R."/>
            <person name="Baker S.E."/>
        </authorList>
    </citation>
    <scope>NUCLEOTIDE SEQUENCE</scope>
    <source>
        <strain evidence="1">CBS 115574</strain>
    </source>
</reference>
<organism evidence="1 2">
    <name type="scientific">Aspergillus costaricaensis CBS 115574</name>
    <dbReference type="NCBI Taxonomy" id="1448317"/>
    <lineage>
        <taxon>Eukaryota</taxon>
        <taxon>Fungi</taxon>
        <taxon>Dikarya</taxon>
        <taxon>Ascomycota</taxon>
        <taxon>Pezizomycotina</taxon>
        <taxon>Eurotiomycetes</taxon>
        <taxon>Eurotiomycetidae</taxon>
        <taxon>Eurotiales</taxon>
        <taxon>Aspergillaceae</taxon>
        <taxon>Aspergillus</taxon>
        <taxon>Aspergillus subgen. Circumdati</taxon>
    </lineage>
</organism>
<keyword evidence="2" id="KW-1185">Reference proteome</keyword>
<evidence type="ECO:0000313" key="2">
    <source>
        <dbReference type="Proteomes" id="UP000249748"/>
    </source>
</evidence>
<accession>A0ACD1I6E7</accession>